<dbReference type="RefSeq" id="WP_204824482.1">
    <property type="nucleotide sequence ID" value="NZ_JBHUGF010000010.1"/>
</dbReference>
<dbReference type="Pfam" id="PF01497">
    <property type="entry name" value="Peripla_BP_2"/>
    <property type="match status" value="1"/>
</dbReference>
<accession>A0ABW4UWK9</accession>
<dbReference type="InterPro" id="IPR051313">
    <property type="entry name" value="Bact_iron-sidero_bind"/>
</dbReference>
<dbReference type="Proteomes" id="UP001597403">
    <property type="component" value="Unassembled WGS sequence"/>
</dbReference>
<dbReference type="EMBL" id="JBHUGF010000010">
    <property type="protein sequence ID" value="MFD1990810.1"/>
    <property type="molecule type" value="Genomic_DNA"/>
</dbReference>
<evidence type="ECO:0000259" key="6">
    <source>
        <dbReference type="PROSITE" id="PS50983"/>
    </source>
</evidence>
<keyword evidence="4 5" id="KW-0732">Signal</keyword>
<evidence type="ECO:0000256" key="4">
    <source>
        <dbReference type="ARBA" id="ARBA00022729"/>
    </source>
</evidence>
<dbReference type="SUPFAM" id="SSF53807">
    <property type="entry name" value="Helical backbone' metal receptor"/>
    <property type="match status" value="1"/>
</dbReference>
<evidence type="ECO:0000313" key="7">
    <source>
        <dbReference type="EMBL" id="MFD1990810.1"/>
    </source>
</evidence>
<feature type="chain" id="PRO_5045654920" evidence="5">
    <location>
        <begin position="23"/>
        <end position="323"/>
    </location>
</feature>
<feature type="signal peptide" evidence="5">
    <location>
        <begin position="1"/>
        <end position="22"/>
    </location>
</feature>
<gene>
    <name evidence="7" type="ORF">ACFSGI_12630</name>
</gene>
<proteinExistence type="inferred from homology"/>
<keyword evidence="8" id="KW-1185">Reference proteome</keyword>
<evidence type="ECO:0000256" key="5">
    <source>
        <dbReference type="SAM" id="SignalP"/>
    </source>
</evidence>
<feature type="domain" description="Fe/B12 periplasmic-binding" evidence="6">
    <location>
        <begin position="69"/>
        <end position="323"/>
    </location>
</feature>
<dbReference type="PANTHER" id="PTHR30532:SF26">
    <property type="entry name" value="IRON(3+)-HYDROXAMATE-BINDING PROTEIN FHUD"/>
    <property type="match status" value="1"/>
</dbReference>
<reference evidence="8" key="1">
    <citation type="journal article" date="2019" name="Int. J. Syst. Evol. Microbiol.">
        <title>The Global Catalogue of Microorganisms (GCM) 10K type strain sequencing project: providing services to taxonomists for standard genome sequencing and annotation.</title>
        <authorList>
            <consortium name="The Broad Institute Genomics Platform"/>
            <consortium name="The Broad Institute Genome Sequencing Center for Infectious Disease"/>
            <person name="Wu L."/>
            <person name="Ma J."/>
        </authorList>
    </citation>
    <scope>NUCLEOTIDE SEQUENCE [LARGE SCALE GENOMIC DNA]</scope>
    <source>
        <strain evidence="8">CGMCC 1.15067</strain>
    </source>
</reference>
<dbReference type="InterPro" id="IPR002491">
    <property type="entry name" value="ABC_transptr_periplasmic_BD"/>
</dbReference>
<organism evidence="7 8">
    <name type="scientific">Paenibacillus nicotianae</name>
    <dbReference type="NCBI Taxonomy" id="1526551"/>
    <lineage>
        <taxon>Bacteria</taxon>
        <taxon>Bacillati</taxon>
        <taxon>Bacillota</taxon>
        <taxon>Bacilli</taxon>
        <taxon>Bacillales</taxon>
        <taxon>Paenibacillaceae</taxon>
        <taxon>Paenibacillus</taxon>
    </lineage>
</organism>
<keyword evidence="3" id="KW-0813">Transport</keyword>
<name>A0ABW4UWK9_9BACL</name>
<evidence type="ECO:0000256" key="1">
    <source>
        <dbReference type="ARBA" id="ARBA00004196"/>
    </source>
</evidence>
<dbReference type="PANTHER" id="PTHR30532">
    <property type="entry name" value="IRON III DICITRATE-BINDING PERIPLASMIC PROTEIN"/>
    <property type="match status" value="1"/>
</dbReference>
<evidence type="ECO:0000256" key="2">
    <source>
        <dbReference type="ARBA" id="ARBA00008814"/>
    </source>
</evidence>
<protein>
    <submittedName>
        <fullName evidence="7">ABC transporter substrate-binding protein</fullName>
    </submittedName>
</protein>
<comment type="similarity">
    <text evidence="2">Belongs to the bacterial solute-binding protein 8 family.</text>
</comment>
<evidence type="ECO:0000313" key="8">
    <source>
        <dbReference type="Proteomes" id="UP001597403"/>
    </source>
</evidence>
<dbReference type="PROSITE" id="PS51257">
    <property type="entry name" value="PROKAR_LIPOPROTEIN"/>
    <property type="match status" value="1"/>
</dbReference>
<comment type="caution">
    <text evidence="7">The sequence shown here is derived from an EMBL/GenBank/DDBJ whole genome shotgun (WGS) entry which is preliminary data.</text>
</comment>
<dbReference type="Gene3D" id="3.40.50.1980">
    <property type="entry name" value="Nitrogenase molybdenum iron protein domain"/>
    <property type="match status" value="2"/>
</dbReference>
<comment type="subcellular location">
    <subcellularLocation>
        <location evidence="1">Cell envelope</location>
    </subcellularLocation>
</comment>
<evidence type="ECO:0000256" key="3">
    <source>
        <dbReference type="ARBA" id="ARBA00022448"/>
    </source>
</evidence>
<sequence>MNIIIKKINVWSFIVCISILLAACGNSTASTTTAEPSTSSSNTTATSTATTKSFIDFKNNKVEVPTHPERIIYIGGDLGDLLALDVKPIGSTLQVIADQVVYSDLLEGIVDVGEPADIEKIADLNPDLILVDGGGLYDNIYESLTKIAPTVLLERKQTYDRLRTLGDILGKRDVAEQWITTYEAKAKKVVSQLQSHSGDTATVFLQLGKDMYVMGDKGFATTLYNILQFKPSTGVEKMIADKEDFAQISEEALSDYAGQWLFILNDGNTASNSNTQKMLQSAIWQAIPAVKDNHVYMLSSTWNFDDPITRERMLDELPKIMNK</sequence>
<dbReference type="PROSITE" id="PS50983">
    <property type="entry name" value="FE_B12_PBP"/>
    <property type="match status" value="1"/>
</dbReference>